<feature type="transmembrane region" description="Helical" evidence="8">
    <location>
        <begin position="116"/>
        <end position="136"/>
    </location>
</feature>
<feature type="transmembrane region" description="Helical" evidence="8">
    <location>
        <begin position="42"/>
        <end position="64"/>
    </location>
</feature>
<keyword evidence="3" id="KW-0997">Cell inner membrane</keyword>
<dbReference type="GeneID" id="90523132"/>
<protein>
    <submittedName>
        <fullName evidence="11">Kdo(2)-lipid A phosphoethanolamine 7''-transferase</fullName>
        <ecNumber evidence="11">2.7.8.42</ecNumber>
    </submittedName>
</protein>
<evidence type="ECO:0000256" key="5">
    <source>
        <dbReference type="ARBA" id="ARBA00022692"/>
    </source>
</evidence>
<sequence>MFQRQWLKQFYMPAFISFYIGVLLNTPVFIRRYNQLHFDNKLAITFEVIAAFFFVMSLTLLISLTGKILTRVLLTLLVIFSSAASYYMIFYNIDIGYGIIAAVLATDSLDLSKESVGWHFIIWLIFVSILPLWAVWRGSRTLPASKNTKKRDWYCRSSVFFIAALCCWLPLNVMGKLQNEQDKKTNRMMASYGGIVAGTYSPSNWLSGIGLLAYSSLSQAEDNHNLFDPSEHFRYVAPKKSDDLYIVFIIGESARRDHMGLYGYARDNTPYLDREKNLVHLQGYSCDTSTKLSLRCMFVRMGGASEAPQRTLKEMNVFTVMKKQGFTEDLYSMQSEAWFYNKVMADSYSLRESIQAEKRHTGQPVDDMALVSELKDSIQQHPKGKHIVILHTKGSHYMYTERYPREFARFKPECQGIDDACSTREMVNSYDNSLLYMDYFIKQTLDTLRDKNAIVFYASDHGESISENMHFHGTPRDHAPLAQRTIPVMVWASDKFLEDKDNNASFEKLRQLQDKKTPVFHEKLFDSILGCSGFTSPDGGINPLRNWCSHSQ</sequence>
<feature type="transmembrane region" description="Helical" evidence="8">
    <location>
        <begin position="76"/>
        <end position="104"/>
    </location>
</feature>
<dbReference type="PANTHER" id="PTHR30443">
    <property type="entry name" value="INNER MEMBRANE PROTEIN"/>
    <property type="match status" value="1"/>
</dbReference>
<keyword evidence="6 8" id="KW-1133">Transmembrane helix</keyword>
<feature type="domain" description="Phosphoethanolamine transferase N-terminal" evidence="10">
    <location>
        <begin position="55"/>
        <end position="161"/>
    </location>
</feature>
<keyword evidence="2" id="KW-1003">Cell membrane</keyword>
<dbReference type="Proteomes" id="UP000315469">
    <property type="component" value="Unassembled WGS sequence"/>
</dbReference>
<dbReference type="NCBIfam" id="NF008593">
    <property type="entry name" value="PRK11560.1"/>
    <property type="match status" value="1"/>
</dbReference>
<organism evidence="11 12">
    <name type="scientific">Pantoea eucalypti</name>
    <dbReference type="NCBI Taxonomy" id="470933"/>
    <lineage>
        <taxon>Bacteria</taxon>
        <taxon>Pseudomonadati</taxon>
        <taxon>Pseudomonadota</taxon>
        <taxon>Gammaproteobacteria</taxon>
        <taxon>Enterobacterales</taxon>
        <taxon>Erwiniaceae</taxon>
        <taxon>Pantoea</taxon>
    </lineage>
</organism>
<dbReference type="SUPFAM" id="SSF53649">
    <property type="entry name" value="Alkaline phosphatase-like"/>
    <property type="match status" value="1"/>
</dbReference>
<dbReference type="EC" id="2.7.8.42" evidence="11"/>
<keyword evidence="12" id="KW-1185">Reference proteome</keyword>
<dbReference type="InterPro" id="IPR058130">
    <property type="entry name" value="PEA_transf_C"/>
</dbReference>
<reference evidence="11 12" key="1">
    <citation type="submission" date="2019-06" db="EMBL/GenBank/DDBJ databases">
        <title>Taxogenomics and systematics of the genus Pantoea.</title>
        <authorList>
            <person name="Tambong J.T."/>
        </authorList>
    </citation>
    <scope>NUCLEOTIDE SEQUENCE [LARGE SCALE GENOMIC DNA]</scope>
    <source>
        <strain evidence="11 12">LMG 24197</strain>
    </source>
</reference>
<evidence type="ECO:0000256" key="3">
    <source>
        <dbReference type="ARBA" id="ARBA00022519"/>
    </source>
</evidence>
<feature type="domain" description="Sulfatase N-terminal" evidence="9">
    <location>
        <begin position="246"/>
        <end position="533"/>
    </location>
</feature>
<feature type="transmembrane region" description="Helical" evidence="8">
    <location>
        <begin position="157"/>
        <end position="175"/>
    </location>
</feature>
<keyword evidence="4 11" id="KW-0808">Transferase</keyword>
<name>A0ABY2ZLN1_9GAMM</name>
<dbReference type="InterPro" id="IPR000917">
    <property type="entry name" value="Sulfatase_N"/>
</dbReference>
<evidence type="ECO:0000256" key="7">
    <source>
        <dbReference type="ARBA" id="ARBA00023136"/>
    </source>
</evidence>
<evidence type="ECO:0000256" key="8">
    <source>
        <dbReference type="SAM" id="Phobius"/>
    </source>
</evidence>
<evidence type="ECO:0000256" key="4">
    <source>
        <dbReference type="ARBA" id="ARBA00022679"/>
    </source>
</evidence>
<dbReference type="CDD" id="cd16017">
    <property type="entry name" value="LptA"/>
    <property type="match status" value="1"/>
</dbReference>
<dbReference type="EMBL" id="VHJB01000054">
    <property type="protein sequence ID" value="TPV38216.1"/>
    <property type="molecule type" value="Genomic_DNA"/>
</dbReference>
<evidence type="ECO:0000313" key="11">
    <source>
        <dbReference type="EMBL" id="TPV38216.1"/>
    </source>
</evidence>
<gene>
    <name evidence="11" type="primary">eptB</name>
    <name evidence="11" type="ORF">FJW02_07030</name>
</gene>
<keyword evidence="5 8" id="KW-0812">Transmembrane</keyword>
<accession>A0ABY2ZLN1</accession>
<dbReference type="InterPro" id="IPR040423">
    <property type="entry name" value="PEA_transferase"/>
</dbReference>
<dbReference type="Gene3D" id="3.40.720.10">
    <property type="entry name" value="Alkaline Phosphatase, subunit A"/>
    <property type="match status" value="1"/>
</dbReference>
<evidence type="ECO:0000259" key="10">
    <source>
        <dbReference type="Pfam" id="PF08019"/>
    </source>
</evidence>
<dbReference type="Pfam" id="PF08019">
    <property type="entry name" value="EptA_B_N"/>
    <property type="match status" value="1"/>
</dbReference>
<dbReference type="Pfam" id="PF00884">
    <property type="entry name" value="Sulfatase"/>
    <property type="match status" value="1"/>
</dbReference>
<evidence type="ECO:0000313" key="12">
    <source>
        <dbReference type="Proteomes" id="UP000315469"/>
    </source>
</evidence>
<feature type="transmembrane region" description="Helical" evidence="8">
    <location>
        <begin position="12"/>
        <end position="30"/>
    </location>
</feature>
<proteinExistence type="predicted"/>
<dbReference type="PANTHER" id="PTHR30443:SF3">
    <property type="entry name" value="KDO(2)-LIPID A PHOSPHOETHANOLAMINE 7''-TRANSFERASE"/>
    <property type="match status" value="1"/>
</dbReference>
<dbReference type="InterPro" id="IPR012549">
    <property type="entry name" value="EptA-like_N"/>
</dbReference>
<evidence type="ECO:0000256" key="6">
    <source>
        <dbReference type="ARBA" id="ARBA00022989"/>
    </source>
</evidence>
<evidence type="ECO:0000256" key="2">
    <source>
        <dbReference type="ARBA" id="ARBA00022475"/>
    </source>
</evidence>
<dbReference type="InterPro" id="IPR017850">
    <property type="entry name" value="Alkaline_phosphatase_core_sf"/>
</dbReference>
<keyword evidence="7 8" id="KW-0472">Membrane</keyword>
<evidence type="ECO:0000256" key="1">
    <source>
        <dbReference type="ARBA" id="ARBA00004429"/>
    </source>
</evidence>
<comment type="caution">
    <text evidence="11">The sequence shown here is derived from an EMBL/GenBank/DDBJ whole genome shotgun (WGS) entry which is preliminary data.</text>
</comment>
<dbReference type="GO" id="GO:0016740">
    <property type="term" value="F:transferase activity"/>
    <property type="evidence" value="ECO:0007669"/>
    <property type="project" value="UniProtKB-KW"/>
</dbReference>
<evidence type="ECO:0000259" key="9">
    <source>
        <dbReference type="Pfam" id="PF00884"/>
    </source>
</evidence>
<dbReference type="RefSeq" id="WP_140915770.1">
    <property type="nucleotide sequence ID" value="NZ_CP045721.1"/>
</dbReference>
<comment type="subcellular location">
    <subcellularLocation>
        <location evidence="1">Cell inner membrane</location>
        <topology evidence="1">Multi-pass membrane protein</topology>
    </subcellularLocation>
</comment>